<evidence type="ECO:0000313" key="2">
    <source>
        <dbReference type="Proteomes" id="UP000067448"/>
    </source>
</evidence>
<gene>
    <name evidence="1" type="ORF">SsS58_01805</name>
</gene>
<protein>
    <submittedName>
        <fullName evidence="1">Ribonuclease Z</fullName>
    </submittedName>
</protein>
<evidence type="ECO:0000313" key="1">
    <source>
        <dbReference type="EMBL" id="GAQ61456.1"/>
    </source>
</evidence>
<dbReference type="Gene3D" id="3.60.15.10">
    <property type="entry name" value="Ribonuclease Z/Hydroxyacylglutathione hydrolase-like"/>
    <property type="match status" value="1"/>
</dbReference>
<reference evidence="2" key="3">
    <citation type="submission" date="2016-02" db="EMBL/GenBank/DDBJ databases">
        <title>Draft genome of pathogenic Streptomyces sp. in Japan.</title>
        <authorList>
            <person name="Tomihama T."/>
            <person name="Ikenaga M."/>
            <person name="Sakai M."/>
            <person name="Okubo T."/>
            <person name="Ikeda S."/>
        </authorList>
    </citation>
    <scope>NUCLEOTIDE SEQUENCE [LARGE SCALE GENOMIC DNA]</scope>
    <source>
        <strain evidence="2">S58</strain>
    </source>
</reference>
<dbReference type="AlphaFoldDB" id="A0A100JKZ3"/>
<dbReference type="EMBL" id="BCMM01000006">
    <property type="protein sequence ID" value="GAQ61456.1"/>
    <property type="molecule type" value="Genomic_DNA"/>
</dbReference>
<comment type="caution">
    <text evidence="1">The sequence shown here is derived from an EMBL/GenBank/DDBJ whole genome shotgun (WGS) entry which is preliminary data.</text>
</comment>
<dbReference type="Proteomes" id="UP000067448">
    <property type="component" value="Unassembled WGS sequence"/>
</dbReference>
<organism evidence="1 2">
    <name type="scientific">Streptomyces scabiei</name>
    <dbReference type="NCBI Taxonomy" id="1930"/>
    <lineage>
        <taxon>Bacteria</taxon>
        <taxon>Bacillati</taxon>
        <taxon>Actinomycetota</taxon>
        <taxon>Actinomycetes</taxon>
        <taxon>Kitasatosporales</taxon>
        <taxon>Streptomycetaceae</taxon>
        <taxon>Streptomyces</taxon>
    </lineage>
</organism>
<accession>A0A100JKZ3</accession>
<dbReference type="SUPFAM" id="SSF56281">
    <property type="entry name" value="Metallo-hydrolase/oxidoreductase"/>
    <property type="match status" value="1"/>
</dbReference>
<name>A0A100JKZ3_STRSC</name>
<reference evidence="1 2" key="2">
    <citation type="journal article" date="2016" name="Genome Announc.">
        <title>Draft Genome Sequences of Streptomyces scabiei S58, Streptomyces turgidiscabies T45, and Streptomyces acidiscabies a10, the Pathogens of Potato Common Scab, Isolated in Japan.</title>
        <authorList>
            <person name="Tomihama T."/>
            <person name="Nishi Y."/>
            <person name="Sakai M."/>
            <person name="Ikenaga M."/>
            <person name="Okubo T."/>
            <person name="Ikeda S."/>
        </authorList>
    </citation>
    <scope>NUCLEOTIDE SEQUENCE [LARGE SCALE GENOMIC DNA]</scope>
    <source>
        <strain evidence="1 2">S58</strain>
    </source>
</reference>
<reference evidence="2" key="1">
    <citation type="submission" date="2015-11" db="EMBL/GenBank/DDBJ databases">
        <authorList>
            <consortium name="Cross-ministerial Strategic Innovation Promotion Program (SIP) consortium"/>
            <person name="Tomihama T."/>
            <person name="Ikenaga M."/>
            <person name="Sakai M."/>
            <person name="Okubo T."/>
            <person name="Ikeda S."/>
        </authorList>
    </citation>
    <scope>NUCLEOTIDE SEQUENCE [LARGE SCALE GENOMIC DNA]</scope>
    <source>
        <strain evidence="2">S58</strain>
    </source>
</reference>
<sequence length="123" mass="13136">MRHWDLTLTARAVVHDVEAYGLRAECRGRVFAYSGDSGPCEALSRLAGGADLFRCEADVDAHREGEPWVHLTPEEAGTYAKSASRLPIAHVGPTLTREGATGRAAVIFGGPTESAREGDTRTA</sequence>
<proteinExistence type="predicted"/>
<dbReference type="InterPro" id="IPR036866">
    <property type="entry name" value="RibonucZ/Hydroxyglut_hydro"/>
</dbReference>